<dbReference type="Proteomes" id="UP000001542">
    <property type="component" value="Unassembled WGS sequence"/>
</dbReference>
<evidence type="ECO:0000256" key="1">
    <source>
        <dbReference type="SAM" id="MobiDB-lite"/>
    </source>
</evidence>
<dbReference type="EMBL" id="DS113203">
    <property type="protein sequence ID" value="EAY19845.1"/>
    <property type="molecule type" value="Genomic_DNA"/>
</dbReference>
<sequence>MSEVAAAPRKIEGRGRGNRSKKYFDSIDWTMNQQGSEGQKPHAYENVNREPVNTDAPSVLAN</sequence>
<name>A2DI49_TRIV3</name>
<proteinExistence type="predicted"/>
<reference evidence="2" key="1">
    <citation type="submission" date="2006-10" db="EMBL/GenBank/DDBJ databases">
        <authorList>
            <person name="Amadeo P."/>
            <person name="Zhao Q."/>
            <person name="Wortman J."/>
            <person name="Fraser-Liggett C."/>
            <person name="Carlton J."/>
        </authorList>
    </citation>
    <scope>NUCLEOTIDE SEQUENCE</scope>
    <source>
        <strain evidence="2">G3</strain>
    </source>
</reference>
<accession>A2DI49</accession>
<dbReference type="VEuPathDB" id="TrichDB:TVAG_129530"/>
<protein>
    <submittedName>
        <fullName evidence="2">Uncharacterized protein</fullName>
    </submittedName>
</protein>
<gene>
    <name evidence="2" type="ORF">TVAG_129530</name>
</gene>
<reference evidence="2" key="2">
    <citation type="journal article" date="2007" name="Science">
        <title>Draft genome sequence of the sexually transmitted pathogen Trichomonas vaginalis.</title>
        <authorList>
            <person name="Carlton J.M."/>
            <person name="Hirt R.P."/>
            <person name="Silva J.C."/>
            <person name="Delcher A.L."/>
            <person name="Schatz M."/>
            <person name="Zhao Q."/>
            <person name="Wortman J.R."/>
            <person name="Bidwell S.L."/>
            <person name="Alsmark U.C.M."/>
            <person name="Besteiro S."/>
            <person name="Sicheritz-Ponten T."/>
            <person name="Noel C.J."/>
            <person name="Dacks J.B."/>
            <person name="Foster P.G."/>
            <person name="Simillion C."/>
            <person name="Van de Peer Y."/>
            <person name="Miranda-Saavedra D."/>
            <person name="Barton G.J."/>
            <person name="Westrop G.D."/>
            <person name="Mueller S."/>
            <person name="Dessi D."/>
            <person name="Fiori P.L."/>
            <person name="Ren Q."/>
            <person name="Paulsen I."/>
            <person name="Zhang H."/>
            <person name="Bastida-Corcuera F.D."/>
            <person name="Simoes-Barbosa A."/>
            <person name="Brown M.T."/>
            <person name="Hayes R.D."/>
            <person name="Mukherjee M."/>
            <person name="Okumura C.Y."/>
            <person name="Schneider R."/>
            <person name="Smith A.J."/>
            <person name="Vanacova S."/>
            <person name="Villalvazo M."/>
            <person name="Haas B.J."/>
            <person name="Pertea M."/>
            <person name="Feldblyum T.V."/>
            <person name="Utterback T.R."/>
            <person name="Shu C.L."/>
            <person name="Osoegawa K."/>
            <person name="de Jong P.J."/>
            <person name="Hrdy I."/>
            <person name="Horvathova L."/>
            <person name="Zubacova Z."/>
            <person name="Dolezal P."/>
            <person name="Malik S.B."/>
            <person name="Logsdon J.M. Jr."/>
            <person name="Henze K."/>
            <person name="Gupta A."/>
            <person name="Wang C.C."/>
            <person name="Dunne R.L."/>
            <person name="Upcroft J.A."/>
            <person name="Upcroft P."/>
            <person name="White O."/>
            <person name="Salzberg S.L."/>
            <person name="Tang P."/>
            <person name="Chiu C.-H."/>
            <person name="Lee Y.-S."/>
            <person name="Embley T.M."/>
            <person name="Coombs G.H."/>
            <person name="Mottram J.C."/>
            <person name="Tachezy J."/>
            <person name="Fraser-Liggett C.M."/>
            <person name="Johnson P.J."/>
        </authorList>
    </citation>
    <scope>NUCLEOTIDE SEQUENCE [LARGE SCALE GENOMIC DNA]</scope>
    <source>
        <strain evidence="2">G3</strain>
    </source>
</reference>
<evidence type="ECO:0000313" key="2">
    <source>
        <dbReference type="EMBL" id="EAY19845.1"/>
    </source>
</evidence>
<dbReference type="RefSeq" id="XP_001580831.1">
    <property type="nucleotide sequence ID" value="XM_001580781.1"/>
</dbReference>
<dbReference type="KEGG" id="tva:75668032"/>
<evidence type="ECO:0000313" key="3">
    <source>
        <dbReference type="Proteomes" id="UP000001542"/>
    </source>
</evidence>
<organism evidence="2 3">
    <name type="scientific">Trichomonas vaginalis (strain ATCC PRA-98 / G3)</name>
    <dbReference type="NCBI Taxonomy" id="412133"/>
    <lineage>
        <taxon>Eukaryota</taxon>
        <taxon>Metamonada</taxon>
        <taxon>Parabasalia</taxon>
        <taxon>Trichomonadida</taxon>
        <taxon>Trichomonadidae</taxon>
        <taxon>Trichomonas</taxon>
    </lineage>
</organism>
<keyword evidence="3" id="KW-1185">Reference proteome</keyword>
<dbReference type="AlphaFoldDB" id="A2DI49"/>
<dbReference type="VEuPathDB" id="TrichDB:TVAGG3_0712690"/>
<feature type="region of interest" description="Disordered" evidence="1">
    <location>
        <begin position="1"/>
        <end position="62"/>
    </location>
</feature>
<dbReference type="InParanoid" id="A2DI49"/>